<keyword evidence="2" id="KW-1185">Reference proteome</keyword>
<dbReference type="RefSeq" id="WP_111343614.1">
    <property type="nucleotide sequence ID" value="NZ_QLII01000001.1"/>
</dbReference>
<comment type="caution">
    <text evidence="1">The sequence shown here is derived from an EMBL/GenBank/DDBJ whole genome shotgun (WGS) entry which is preliminary data.</text>
</comment>
<organism evidence="1 2">
    <name type="scientific">Spirosoma telluris</name>
    <dbReference type="NCBI Taxonomy" id="2183553"/>
    <lineage>
        <taxon>Bacteria</taxon>
        <taxon>Pseudomonadati</taxon>
        <taxon>Bacteroidota</taxon>
        <taxon>Cytophagia</taxon>
        <taxon>Cytophagales</taxon>
        <taxon>Cytophagaceae</taxon>
        <taxon>Spirosoma</taxon>
    </lineage>
</organism>
<evidence type="ECO:0008006" key="3">
    <source>
        <dbReference type="Google" id="ProtNLM"/>
    </source>
</evidence>
<name>A0A327NJK0_9BACT</name>
<proteinExistence type="predicted"/>
<dbReference type="Gene3D" id="3.90.1570.20">
    <property type="match status" value="1"/>
</dbReference>
<reference evidence="1 2" key="1">
    <citation type="submission" date="2018-06" db="EMBL/GenBank/DDBJ databases">
        <title>Spirosoma sp. HMF3257 Genome sequencing and assembly.</title>
        <authorList>
            <person name="Kang H."/>
            <person name="Cha I."/>
            <person name="Kim H."/>
            <person name="Kang J."/>
            <person name="Joh K."/>
        </authorList>
    </citation>
    <scope>NUCLEOTIDE SEQUENCE [LARGE SCALE GENOMIC DNA]</scope>
    <source>
        <strain evidence="1 2">HMF3257</strain>
    </source>
</reference>
<protein>
    <recommendedName>
        <fullName evidence="3">Uma2 family endonuclease</fullName>
    </recommendedName>
</protein>
<accession>A0A327NJK0</accession>
<dbReference type="AlphaFoldDB" id="A0A327NJK0"/>
<dbReference type="OrthoDB" id="954297at2"/>
<evidence type="ECO:0000313" key="2">
    <source>
        <dbReference type="Proteomes" id="UP000249016"/>
    </source>
</evidence>
<evidence type="ECO:0000313" key="1">
    <source>
        <dbReference type="EMBL" id="RAI75322.1"/>
    </source>
</evidence>
<gene>
    <name evidence="1" type="ORF">HMF3257_16085</name>
</gene>
<dbReference type="Proteomes" id="UP000249016">
    <property type="component" value="Unassembled WGS sequence"/>
</dbReference>
<dbReference type="EMBL" id="QLII01000001">
    <property type="protein sequence ID" value="RAI75322.1"/>
    <property type="molecule type" value="Genomic_DNA"/>
</dbReference>
<sequence length="149" mass="17186">MYIPQPEASKFFVNEDEMSVNAPAIHQRIIALLTMGLGNLYHGTKSISLEPLPEMMLDFTYRSPTPDLILFDNVTQQTRIIIEICQTTSLKSDLRKIIRLVDEDIYGIQEGFVFNYKTHQWYRYRLGDGGLTTESSFSDILQLDLNTFL</sequence>